<dbReference type="PROSITE" id="PS51782">
    <property type="entry name" value="LYSM"/>
    <property type="match status" value="1"/>
</dbReference>
<feature type="domain" description="LysM" evidence="3">
    <location>
        <begin position="89"/>
        <end position="139"/>
    </location>
</feature>
<name>A0A9D5YYI0_9CELL</name>
<dbReference type="InterPro" id="IPR036779">
    <property type="entry name" value="LysM_dom_sf"/>
</dbReference>
<feature type="transmembrane region" description="Helical" evidence="2">
    <location>
        <begin position="57"/>
        <end position="75"/>
    </location>
</feature>
<feature type="region of interest" description="Disordered" evidence="1">
    <location>
        <begin position="1"/>
        <end position="20"/>
    </location>
</feature>
<keyword evidence="5" id="KW-1185">Reference proteome</keyword>
<gene>
    <name evidence="4" type="ORF">H9623_01180</name>
</gene>
<evidence type="ECO:0000313" key="4">
    <source>
        <dbReference type="EMBL" id="MBE7698919.1"/>
    </source>
</evidence>
<keyword evidence="2" id="KW-1133">Transmembrane helix</keyword>
<dbReference type="AlphaFoldDB" id="A0A9D5YYI0"/>
<dbReference type="EMBL" id="JACSPN010000001">
    <property type="protein sequence ID" value="MBE7698919.1"/>
    <property type="molecule type" value="Genomic_DNA"/>
</dbReference>
<protein>
    <submittedName>
        <fullName evidence="4">LysM peptidoglycan-binding domain-containing protein</fullName>
    </submittedName>
</protein>
<dbReference type="Gene3D" id="3.10.350.10">
    <property type="entry name" value="LysM domain"/>
    <property type="match status" value="1"/>
</dbReference>
<accession>A0A9D5YYI0</accession>
<evidence type="ECO:0000259" key="3">
    <source>
        <dbReference type="PROSITE" id="PS51782"/>
    </source>
</evidence>
<evidence type="ECO:0000313" key="5">
    <source>
        <dbReference type="Proteomes" id="UP000822993"/>
    </source>
</evidence>
<sequence length="147" mass="15426">MFDEQVFEPTGEGGSGTADRGAAMSVSAMEMTQGWGVERRAARQQEAPLRLTARGRAVLVLLVAAVLALGALWGGRAVASGPGEPVEVRVHVVEAGETLWQHASALAAGGRDVRDVMVDLAELNNLSSNGLQVGQRLLLPVDPDFGR</sequence>
<keyword evidence="2" id="KW-0812">Transmembrane</keyword>
<comment type="caution">
    <text evidence="4">The sequence shown here is derived from an EMBL/GenBank/DDBJ whole genome shotgun (WGS) entry which is preliminary data.</text>
</comment>
<evidence type="ECO:0000256" key="2">
    <source>
        <dbReference type="SAM" id="Phobius"/>
    </source>
</evidence>
<organism evidence="4 5">
    <name type="scientific">Oerskovia douganii</name>
    <dbReference type="NCBI Taxonomy" id="2762210"/>
    <lineage>
        <taxon>Bacteria</taxon>
        <taxon>Bacillati</taxon>
        <taxon>Actinomycetota</taxon>
        <taxon>Actinomycetes</taxon>
        <taxon>Micrococcales</taxon>
        <taxon>Cellulomonadaceae</taxon>
        <taxon>Oerskovia</taxon>
    </lineage>
</organism>
<dbReference type="SMART" id="SM00257">
    <property type="entry name" value="LysM"/>
    <property type="match status" value="1"/>
</dbReference>
<dbReference type="Proteomes" id="UP000822993">
    <property type="component" value="Unassembled WGS sequence"/>
</dbReference>
<dbReference type="SUPFAM" id="SSF54106">
    <property type="entry name" value="LysM domain"/>
    <property type="match status" value="1"/>
</dbReference>
<dbReference type="InterPro" id="IPR018392">
    <property type="entry name" value="LysM"/>
</dbReference>
<dbReference type="Pfam" id="PF01476">
    <property type="entry name" value="LysM"/>
    <property type="match status" value="1"/>
</dbReference>
<evidence type="ECO:0000256" key="1">
    <source>
        <dbReference type="SAM" id="MobiDB-lite"/>
    </source>
</evidence>
<keyword evidence="2" id="KW-0472">Membrane</keyword>
<dbReference type="CDD" id="cd00118">
    <property type="entry name" value="LysM"/>
    <property type="match status" value="1"/>
</dbReference>
<reference evidence="4 5" key="1">
    <citation type="submission" date="2020-08" db="EMBL/GenBank/DDBJ databases">
        <title>A Genomic Blueprint of the Chicken Gut Microbiome.</title>
        <authorList>
            <person name="Gilroy R."/>
            <person name="Ravi A."/>
            <person name="Getino M."/>
            <person name="Pursley I."/>
            <person name="Horton D.L."/>
            <person name="Alikhan N.-F."/>
            <person name="Baker D."/>
            <person name="Gharbi K."/>
            <person name="Hall N."/>
            <person name="Watson M."/>
            <person name="Adriaenssens E.M."/>
            <person name="Foster-Nyarko E."/>
            <person name="Jarju S."/>
            <person name="Secka A."/>
            <person name="Antonio M."/>
            <person name="Oren A."/>
            <person name="Chaudhuri R."/>
            <person name="La Ragione R.M."/>
            <person name="Hildebrand F."/>
            <person name="Pallen M.J."/>
        </authorList>
    </citation>
    <scope>NUCLEOTIDE SEQUENCE [LARGE SCALE GENOMIC DNA]</scope>
    <source>
        <strain evidence="4 5">Sa1BUA8</strain>
    </source>
</reference>
<proteinExistence type="predicted"/>
<dbReference type="RefSeq" id="WP_193718250.1">
    <property type="nucleotide sequence ID" value="NZ_JACSPN010000001.1"/>
</dbReference>